<reference evidence="1 2" key="1">
    <citation type="journal article" date="2017" name="Nat. Commun.">
        <title>Genome assembly with in vitro proximity ligation data and whole-genome triplication in lettuce.</title>
        <authorList>
            <person name="Reyes-Chin-Wo S."/>
            <person name="Wang Z."/>
            <person name="Yang X."/>
            <person name="Kozik A."/>
            <person name="Arikit S."/>
            <person name="Song C."/>
            <person name="Xia L."/>
            <person name="Froenicke L."/>
            <person name="Lavelle D.O."/>
            <person name="Truco M.J."/>
            <person name="Xia R."/>
            <person name="Zhu S."/>
            <person name="Xu C."/>
            <person name="Xu H."/>
            <person name="Xu X."/>
            <person name="Cox K."/>
            <person name="Korf I."/>
            <person name="Meyers B.C."/>
            <person name="Michelmore R.W."/>
        </authorList>
    </citation>
    <scope>NUCLEOTIDE SEQUENCE [LARGE SCALE GENOMIC DNA]</scope>
    <source>
        <strain evidence="2">cv. Salinas</strain>
        <tissue evidence="1">Seedlings</tissue>
    </source>
</reference>
<dbReference type="AlphaFoldDB" id="A0A9R1USE4"/>
<dbReference type="EMBL" id="NBSK02000008">
    <property type="protein sequence ID" value="KAJ0193132.1"/>
    <property type="molecule type" value="Genomic_DNA"/>
</dbReference>
<accession>A0A9R1USE4</accession>
<dbReference type="PANTHER" id="PTHR47150:SF4">
    <property type="entry name" value="HARBINGER TRANSPOSASE-DERIVED PROTEIN-RELATED"/>
    <property type="match status" value="1"/>
</dbReference>
<protein>
    <submittedName>
        <fullName evidence="1">Uncharacterized protein</fullName>
    </submittedName>
</protein>
<evidence type="ECO:0000313" key="2">
    <source>
        <dbReference type="Proteomes" id="UP000235145"/>
    </source>
</evidence>
<name>A0A9R1USE4_LACSA</name>
<dbReference type="PANTHER" id="PTHR47150">
    <property type="entry name" value="OS12G0169200 PROTEIN"/>
    <property type="match status" value="1"/>
</dbReference>
<gene>
    <name evidence="1" type="ORF">LSAT_V11C800451600</name>
</gene>
<evidence type="ECO:0000313" key="1">
    <source>
        <dbReference type="EMBL" id="KAJ0193132.1"/>
    </source>
</evidence>
<comment type="caution">
    <text evidence="1">The sequence shown here is derived from an EMBL/GenBank/DDBJ whole genome shotgun (WGS) entry which is preliminary data.</text>
</comment>
<sequence>MFDLVKQIVGIKTATETKVEQRQRYREQKFRVLEANEERKDQLLDREIENQDMGYFLQPHDYLTGVMEVNDDSSSSDDVLINNNLLHVLSRTAQLLLQINASSSNIQMRNTIHKDRLERSFSALQKCTSSIRQLSKTYNPDSLEEYLNMSERTSREALENFCYGVVQMYEPEYLRRPASTDIQLLNEAHEARHGFPRM</sequence>
<proteinExistence type="predicted"/>
<organism evidence="1 2">
    <name type="scientific">Lactuca sativa</name>
    <name type="common">Garden lettuce</name>
    <dbReference type="NCBI Taxonomy" id="4236"/>
    <lineage>
        <taxon>Eukaryota</taxon>
        <taxon>Viridiplantae</taxon>
        <taxon>Streptophyta</taxon>
        <taxon>Embryophyta</taxon>
        <taxon>Tracheophyta</taxon>
        <taxon>Spermatophyta</taxon>
        <taxon>Magnoliopsida</taxon>
        <taxon>eudicotyledons</taxon>
        <taxon>Gunneridae</taxon>
        <taxon>Pentapetalae</taxon>
        <taxon>asterids</taxon>
        <taxon>campanulids</taxon>
        <taxon>Asterales</taxon>
        <taxon>Asteraceae</taxon>
        <taxon>Cichorioideae</taxon>
        <taxon>Cichorieae</taxon>
        <taxon>Lactucinae</taxon>
        <taxon>Lactuca</taxon>
    </lineage>
</organism>
<keyword evidence="2" id="KW-1185">Reference proteome</keyword>
<dbReference type="Proteomes" id="UP000235145">
    <property type="component" value="Unassembled WGS sequence"/>
</dbReference>